<dbReference type="EMBL" id="DS999641">
    <property type="protein sequence ID" value="EFE64783.2"/>
    <property type="molecule type" value="Genomic_DNA"/>
</dbReference>
<proteinExistence type="inferred from homology"/>
<feature type="region of interest" description="Disordered" evidence="6">
    <location>
        <begin position="1"/>
        <end position="39"/>
    </location>
</feature>
<dbReference type="InterPro" id="IPR001207">
    <property type="entry name" value="Transposase_mutator"/>
</dbReference>
<reference evidence="8" key="1">
    <citation type="submission" date="2008-12" db="EMBL/GenBank/DDBJ databases">
        <title>Annotation of Streptomyces ghanaensis ATCC 14672.</title>
        <authorList>
            <consortium name="The Broad Institute Genome Sequencing Platform"/>
            <consortium name="Broad Institute Microbial Sequencing Center"/>
            <person name="Fischbach M."/>
            <person name="Ward D."/>
            <person name="Young S."/>
            <person name="Kodira C.D."/>
            <person name="Zeng Q."/>
            <person name="Koehrsen M."/>
            <person name="Godfrey P."/>
            <person name="Alvarado L."/>
            <person name="Berlin A.M."/>
            <person name="Borenstein D."/>
            <person name="Chen Z."/>
            <person name="Engels R."/>
            <person name="Freedman E."/>
            <person name="Gellesch M."/>
            <person name="Goldberg J."/>
            <person name="Griggs A."/>
            <person name="Gujja S."/>
            <person name="Heiman D.I."/>
            <person name="Hepburn T.A."/>
            <person name="Howarth C."/>
            <person name="Jen D."/>
            <person name="Larson L."/>
            <person name="Lewis B."/>
            <person name="Mehta T."/>
            <person name="Park D."/>
            <person name="Pearson M."/>
            <person name="Roberts A."/>
            <person name="Saif S."/>
            <person name="Shea T.D."/>
            <person name="Shenoy N."/>
            <person name="Sisk P."/>
            <person name="Stolte C."/>
            <person name="Sykes S.N."/>
            <person name="Walk T."/>
            <person name="White J."/>
            <person name="Yandava C."/>
            <person name="Straight P."/>
            <person name="Clardy J."/>
            <person name="Hung D."/>
            <person name="Kolter R."/>
            <person name="Mekalanos J."/>
            <person name="Walker S."/>
            <person name="Walsh C.T."/>
            <person name="Wieland B.L.C."/>
            <person name="Ilzarbe M."/>
            <person name="Galagan J."/>
            <person name="Nusbaum C."/>
            <person name="Birren B."/>
        </authorList>
    </citation>
    <scope>NUCLEOTIDE SEQUENCE [LARGE SCALE GENOMIC DNA]</scope>
    <source>
        <strain evidence="8">ATCC 14672 / DSM 40746 / JCM 4963 / KCTC 9882 / NRRL B-12104 / FH 1290</strain>
    </source>
</reference>
<evidence type="ECO:0000256" key="1">
    <source>
        <dbReference type="ARBA" id="ARBA00002190"/>
    </source>
</evidence>
<dbReference type="Pfam" id="PF00872">
    <property type="entry name" value="Transposase_mut"/>
    <property type="match status" value="1"/>
</dbReference>
<protein>
    <submittedName>
        <fullName evidence="7">Transposase</fullName>
    </submittedName>
</protein>
<evidence type="ECO:0000313" key="8">
    <source>
        <dbReference type="Proteomes" id="UP000003824"/>
    </source>
</evidence>
<evidence type="ECO:0000256" key="4">
    <source>
        <dbReference type="ARBA" id="ARBA00023125"/>
    </source>
</evidence>
<accession>D5ZSR2</accession>
<keyword evidence="5" id="KW-0233">DNA recombination</keyword>
<dbReference type="Proteomes" id="UP000003824">
    <property type="component" value="Unassembled WGS sequence"/>
</dbReference>
<dbReference type="GO" id="GO:0004803">
    <property type="term" value="F:transposase activity"/>
    <property type="evidence" value="ECO:0007669"/>
    <property type="project" value="InterPro"/>
</dbReference>
<dbReference type="AlphaFoldDB" id="D5ZSR2"/>
<comment type="function">
    <text evidence="1">Required for the transposition of the insertion element.</text>
</comment>
<evidence type="ECO:0000313" key="7">
    <source>
        <dbReference type="EMBL" id="EFE64783.2"/>
    </source>
</evidence>
<gene>
    <name evidence="7" type="ORF">SSFG_00040</name>
</gene>
<organism evidence="7 8">
    <name type="scientific">Streptomyces viridosporus (strain ATCC 14672 / DSM 40746 / JCM 4963 / KCTC 9882 / NRRL B-12104 / FH 1290)</name>
    <name type="common">Streptomyces ghanaensis</name>
    <dbReference type="NCBI Taxonomy" id="566461"/>
    <lineage>
        <taxon>Bacteria</taxon>
        <taxon>Bacillati</taxon>
        <taxon>Actinomycetota</taxon>
        <taxon>Actinomycetes</taxon>
        <taxon>Kitasatosporales</taxon>
        <taxon>Streptomycetaceae</taxon>
        <taxon>Streptomyces</taxon>
    </lineage>
</organism>
<dbReference type="eggNOG" id="ENOG5031NB5">
    <property type="taxonomic scope" value="Bacteria"/>
</dbReference>
<keyword evidence="3" id="KW-0815">Transposition</keyword>
<comment type="similarity">
    <text evidence="2">Belongs to the transposase mutator family.</text>
</comment>
<keyword evidence="4" id="KW-0238">DNA-binding</keyword>
<sequence>MGGTRSKAVLTDVGPVEIVMPRDRDGSFEPRSSRSGRSA</sequence>
<dbReference type="GO" id="GO:0006313">
    <property type="term" value="P:DNA transposition"/>
    <property type="evidence" value="ECO:0007669"/>
    <property type="project" value="InterPro"/>
</dbReference>
<evidence type="ECO:0000256" key="3">
    <source>
        <dbReference type="ARBA" id="ARBA00022578"/>
    </source>
</evidence>
<evidence type="ECO:0000256" key="5">
    <source>
        <dbReference type="ARBA" id="ARBA00023172"/>
    </source>
</evidence>
<evidence type="ECO:0000256" key="2">
    <source>
        <dbReference type="ARBA" id="ARBA00010961"/>
    </source>
</evidence>
<dbReference type="GO" id="GO:0003677">
    <property type="term" value="F:DNA binding"/>
    <property type="evidence" value="ECO:0007669"/>
    <property type="project" value="UniProtKB-KW"/>
</dbReference>
<evidence type="ECO:0000256" key="6">
    <source>
        <dbReference type="SAM" id="MobiDB-lite"/>
    </source>
</evidence>
<name>D5ZSR2_STRV1</name>
<feature type="compositionally biased region" description="Basic and acidic residues" evidence="6">
    <location>
        <begin position="20"/>
        <end position="32"/>
    </location>
</feature>